<name>A0A450SME1_9GAMM</name>
<keyword evidence="1" id="KW-0472">Membrane</keyword>
<evidence type="ECO:0008006" key="3">
    <source>
        <dbReference type="Google" id="ProtNLM"/>
    </source>
</evidence>
<reference evidence="2" key="1">
    <citation type="submission" date="2019-02" db="EMBL/GenBank/DDBJ databases">
        <authorList>
            <person name="Gruber-Vodicka R. H."/>
            <person name="Seah K. B. B."/>
        </authorList>
    </citation>
    <scope>NUCLEOTIDE SEQUENCE</scope>
    <source>
        <strain evidence="2">BECK_DK161</strain>
    </source>
</reference>
<proteinExistence type="predicted"/>
<sequence length="78" mass="8205">MTAIPFDAHEFVGTLRKAGVGEQAAVAHKNALIDAAFATKADLNEMEHRVIAKVAVMLSVHALAQAALVVGLIELLSQ</sequence>
<dbReference type="AlphaFoldDB" id="A0A450SME1"/>
<feature type="transmembrane region" description="Helical" evidence="1">
    <location>
        <begin position="50"/>
        <end position="73"/>
    </location>
</feature>
<keyword evidence="1" id="KW-0812">Transmembrane</keyword>
<dbReference type="EMBL" id="CAADEY010000046">
    <property type="protein sequence ID" value="VFJ54946.1"/>
    <property type="molecule type" value="Genomic_DNA"/>
</dbReference>
<accession>A0A450SME1</accession>
<gene>
    <name evidence="2" type="ORF">BECKDK2373C_GA0170839_10462</name>
</gene>
<evidence type="ECO:0000256" key="1">
    <source>
        <dbReference type="SAM" id="Phobius"/>
    </source>
</evidence>
<organism evidence="2">
    <name type="scientific">Candidatus Kentrum sp. DK</name>
    <dbReference type="NCBI Taxonomy" id="2126562"/>
    <lineage>
        <taxon>Bacteria</taxon>
        <taxon>Pseudomonadati</taxon>
        <taxon>Pseudomonadota</taxon>
        <taxon>Gammaproteobacteria</taxon>
        <taxon>Candidatus Kentrum</taxon>
    </lineage>
</organism>
<evidence type="ECO:0000313" key="2">
    <source>
        <dbReference type="EMBL" id="VFJ54946.1"/>
    </source>
</evidence>
<keyword evidence="1" id="KW-1133">Transmembrane helix</keyword>
<protein>
    <recommendedName>
        <fullName evidence="3">DUF1640 domain-containing protein</fullName>
    </recommendedName>
</protein>